<dbReference type="Gene3D" id="3.60.21.10">
    <property type="match status" value="1"/>
</dbReference>
<keyword evidence="15" id="KW-1185">Reference proteome</keyword>
<dbReference type="InterPro" id="IPR041792">
    <property type="entry name" value="MPP_PAP"/>
</dbReference>
<protein>
    <recommendedName>
        <fullName evidence="10">Purple acid phosphatase</fullName>
        <ecNumber evidence="10">3.1.3.2</ecNumber>
    </recommendedName>
</protein>
<dbReference type="InterPro" id="IPR008963">
    <property type="entry name" value="Purple_acid_Pase-like_N"/>
</dbReference>
<feature type="domain" description="Calcineurin-like phosphoesterase" evidence="11">
    <location>
        <begin position="141"/>
        <end position="334"/>
    </location>
</feature>
<keyword evidence="7" id="KW-0862">Zinc</keyword>
<evidence type="ECO:0000259" key="12">
    <source>
        <dbReference type="Pfam" id="PF14008"/>
    </source>
</evidence>
<evidence type="ECO:0000313" key="15">
    <source>
        <dbReference type="Proteomes" id="UP001054252"/>
    </source>
</evidence>
<evidence type="ECO:0000256" key="6">
    <source>
        <dbReference type="ARBA" id="ARBA00022801"/>
    </source>
</evidence>
<dbReference type="Pfam" id="PF16656">
    <property type="entry name" value="Pur_ac_phosph_N"/>
    <property type="match status" value="1"/>
</dbReference>
<keyword evidence="5 10" id="KW-0732">Signal</keyword>
<evidence type="ECO:0000259" key="13">
    <source>
        <dbReference type="Pfam" id="PF16656"/>
    </source>
</evidence>
<dbReference type="Proteomes" id="UP001054252">
    <property type="component" value="Unassembled WGS sequence"/>
</dbReference>
<keyword evidence="9" id="KW-0325">Glycoprotein</keyword>
<feature type="domain" description="Purple acid phosphatase N-terminal" evidence="13">
    <location>
        <begin position="46"/>
        <end position="133"/>
    </location>
</feature>
<dbReference type="Gene3D" id="2.60.40.380">
    <property type="entry name" value="Purple acid phosphatase-like, N-terminal"/>
    <property type="match status" value="1"/>
</dbReference>
<keyword evidence="6 10" id="KW-0378">Hydrolase</keyword>
<dbReference type="EMBL" id="BPVZ01000131">
    <property type="protein sequence ID" value="GKV38966.1"/>
    <property type="molecule type" value="Genomic_DNA"/>
</dbReference>
<dbReference type="GO" id="GO:0003993">
    <property type="term" value="F:acid phosphatase activity"/>
    <property type="evidence" value="ECO:0007669"/>
    <property type="project" value="UniProtKB-EC"/>
</dbReference>
<dbReference type="InterPro" id="IPR015914">
    <property type="entry name" value="PAPs_N"/>
</dbReference>
<sequence>MAGIRGILLMLSIFVMVAAGVLSYDRPPPRKDFFIPRLKYLSSTSPEQVHISLVGPDKMRISWITKSDATAIVEYGTSPGESKFSATGATTSYSYVLYTSGKIHHVVIGPLKPNTIYYYRCSYDYTHEFSFKTPPPLFPIKFAIAGDVGQTGWTNSTLQHIAQSNYDIMLLPGDVSYADTVQPLWDSFGRLIEPLASQRPWMSTEGNHEIETIRFIHSTPFTAYNARWRMPFEESGSTSNLYYSFEVVGVHVVMLGSYTDFDPNSDQYKWLRGDLAKVDRQRTPWVVVNIHAPWYNSNTAHQGETESVDMKKYMEGLLYQARVDVVFAGHVHAYERFSRVYNGTEDKCGAVHITVGDGGNREGLAKDYIDPKPEISVFREASFGHGEFEVVNATHALFTWHRNQDDEAVVSDSVWLKSLSSDPACKV</sequence>
<dbReference type="InterPro" id="IPR029052">
    <property type="entry name" value="Metallo-depent_PP-like"/>
</dbReference>
<keyword evidence="8" id="KW-0408">Iron</keyword>
<dbReference type="Pfam" id="PF00149">
    <property type="entry name" value="Metallophos"/>
    <property type="match status" value="1"/>
</dbReference>
<evidence type="ECO:0000256" key="9">
    <source>
        <dbReference type="ARBA" id="ARBA00023180"/>
    </source>
</evidence>
<dbReference type="InterPro" id="IPR025733">
    <property type="entry name" value="PAPs_C"/>
</dbReference>
<dbReference type="Pfam" id="PF14008">
    <property type="entry name" value="Metallophos_C"/>
    <property type="match status" value="1"/>
</dbReference>
<dbReference type="InterPro" id="IPR004843">
    <property type="entry name" value="Calcineurin-like_PHP"/>
</dbReference>
<evidence type="ECO:0000256" key="1">
    <source>
        <dbReference type="ARBA" id="ARBA00000032"/>
    </source>
</evidence>
<evidence type="ECO:0000313" key="14">
    <source>
        <dbReference type="EMBL" id="GKV38966.1"/>
    </source>
</evidence>
<dbReference type="PANTHER" id="PTHR22953:SF153">
    <property type="entry name" value="PURPLE ACID PHOSPHATASE"/>
    <property type="match status" value="1"/>
</dbReference>
<evidence type="ECO:0000256" key="2">
    <source>
        <dbReference type="ARBA" id="ARBA00001947"/>
    </source>
</evidence>
<comment type="cofactor">
    <cofactor evidence="3">
        <name>Fe cation</name>
        <dbReference type="ChEBI" id="CHEBI:24875"/>
    </cofactor>
</comment>
<evidence type="ECO:0000256" key="3">
    <source>
        <dbReference type="ARBA" id="ARBA00001962"/>
    </source>
</evidence>
<name>A0AAV5LQJ6_9ROSI</name>
<comment type="catalytic activity">
    <reaction evidence="1 10">
        <text>a phosphate monoester + H2O = an alcohol + phosphate</text>
        <dbReference type="Rhea" id="RHEA:15017"/>
        <dbReference type="ChEBI" id="CHEBI:15377"/>
        <dbReference type="ChEBI" id="CHEBI:30879"/>
        <dbReference type="ChEBI" id="CHEBI:43474"/>
        <dbReference type="ChEBI" id="CHEBI:67140"/>
        <dbReference type="EC" id="3.1.3.2"/>
    </reaction>
</comment>
<dbReference type="SUPFAM" id="SSF49363">
    <property type="entry name" value="Purple acid phosphatase, N-terminal domain"/>
    <property type="match status" value="1"/>
</dbReference>
<dbReference type="PANTHER" id="PTHR22953">
    <property type="entry name" value="ACID PHOSPHATASE RELATED"/>
    <property type="match status" value="1"/>
</dbReference>
<evidence type="ECO:0000256" key="5">
    <source>
        <dbReference type="ARBA" id="ARBA00022729"/>
    </source>
</evidence>
<evidence type="ECO:0000256" key="7">
    <source>
        <dbReference type="ARBA" id="ARBA00022833"/>
    </source>
</evidence>
<dbReference type="InterPro" id="IPR039331">
    <property type="entry name" value="PAPs-like"/>
</dbReference>
<gene>
    <name evidence="14" type="ORF">SLEP1_g46812</name>
</gene>
<evidence type="ECO:0000259" key="11">
    <source>
        <dbReference type="Pfam" id="PF00149"/>
    </source>
</evidence>
<dbReference type="SUPFAM" id="SSF56300">
    <property type="entry name" value="Metallo-dependent phosphatases"/>
    <property type="match status" value="1"/>
</dbReference>
<dbReference type="CDD" id="cd00839">
    <property type="entry name" value="MPP_PAPs"/>
    <property type="match status" value="1"/>
</dbReference>
<dbReference type="AlphaFoldDB" id="A0AAV5LQJ6"/>
<reference evidence="14 15" key="1">
    <citation type="journal article" date="2021" name="Commun. Biol.">
        <title>The genome of Shorea leprosula (Dipterocarpaceae) highlights the ecological relevance of drought in aseasonal tropical rainforests.</title>
        <authorList>
            <person name="Ng K.K.S."/>
            <person name="Kobayashi M.J."/>
            <person name="Fawcett J.A."/>
            <person name="Hatakeyama M."/>
            <person name="Paape T."/>
            <person name="Ng C.H."/>
            <person name="Ang C.C."/>
            <person name="Tnah L.H."/>
            <person name="Lee C.T."/>
            <person name="Nishiyama T."/>
            <person name="Sese J."/>
            <person name="O'Brien M.J."/>
            <person name="Copetti D."/>
            <person name="Mohd Noor M.I."/>
            <person name="Ong R.C."/>
            <person name="Putra M."/>
            <person name="Sireger I.Z."/>
            <person name="Indrioko S."/>
            <person name="Kosugi Y."/>
            <person name="Izuno A."/>
            <person name="Isagi Y."/>
            <person name="Lee S.L."/>
            <person name="Shimizu K.K."/>
        </authorList>
    </citation>
    <scope>NUCLEOTIDE SEQUENCE [LARGE SCALE GENOMIC DNA]</scope>
    <source>
        <strain evidence="14">214</strain>
    </source>
</reference>
<organism evidence="14 15">
    <name type="scientific">Rubroshorea leprosula</name>
    <dbReference type="NCBI Taxonomy" id="152421"/>
    <lineage>
        <taxon>Eukaryota</taxon>
        <taxon>Viridiplantae</taxon>
        <taxon>Streptophyta</taxon>
        <taxon>Embryophyta</taxon>
        <taxon>Tracheophyta</taxon>
        <taxon>Spermatophyta</taxon>
        <taxon>Magnoliopsida</taxon>
        <taxon>eudicotyledons</taxon>
        <taxon>Gunneridae</taxon>
        <taxon>Pentapetalae</taxon>
        <taxon>rosids</taxon>
        <taxon>malvids</taxon>
        <taxon>Malvales</taxon>
        <taxon>Dipterocarpaceae</taxon>
        <taxon>Rubroshorea</taxon>
    </lineage>
</organism>
<accession>A0AAV5LQJ6</accession>
<comment type="similarity">
    <text evidence="4 10">Belongs to the metallophosphoesterase superfamily. Purple acid phosphatase family.</text>
</comment>
<feature type="signal peptide" evidence="10">
    <location>
        <begin position="1"/>
        <end position="23"/>
    </location>
</feature>
<comment type="caution">
    <text evidence="14">The sequence shown here is derived from an EMBL/GenBank/DDBJ whole genome shotgun (WGS) entry which is preliminary data.</text>
</comment>
<evidence type="ECO:0000256" key="8">
    <source>
        <dbReference type="ARBA" id="ARBA00023004"/>
    </source>
</evidence>
<evidence type="ECO:0000256" key="4">
    <source>
        <dbReference type="ARBA" id="ARBA00008723"/>
    </source>
</evidence>
<dbReference type="GO" id="GO:0046872">
    <property type="term" value="F:metal ion binding"/>
    <property type="evidence" value="ECO:0007669"/>
    <property type="project" value="InterPro"/>
</dbReference>
<comment type="cofactor">
    <cofactor evidence="2">
        <name>Zn(2+)</name>
        <dbReference type="ChEBI" id="CHEBI:29105"/>
    </cofactor>
</comment>
<proteinExistence type="inferred from homology"/>
<feature type="chain" id="PRO_5043088140" description="Purple acid phosphatase" evidence="10">
    <location>
        <begin position="24"/>
        <end position="427"/>
    </location>
</feature>
<dbReference type="EC" id="3.1.3.2" evidence="10"/>
<feature type="domain" description="Purple acid phosphatase C-terminal" evidence="12">
    <location>
        <begin position="350"/>
        <end position="409"/>
    </location>
</feature>
<evidence type="ECO:0000256" key="10">
    <source>
        <dbReference type="RuleBase" id="RU361203"/>
    </source>
</evidence>